<evidence type="ECO:0000313" key="4">
    <source>
        <dbReference type="Proteomes" id="UP000317010"/>
    </source>
</evidence>
<dbReference type="AlphaFoldDB" id="A0A562TPY6"/>
<sequence length="161" mass="18837">MRYVKVNKSFMLLGILLFASAAVNAQRHANAGDRILGQWISEKRNLIVEIDKYGNEYRGKVIWFNDKDNPQYPMNDRIDFNNPDVSLRKRKLIGLVVLKSLIYEENSHSWENGLIYDSRSGKEWNSCVNLTADGSLFVKGYWHFKFIGKTTTFRRINFDHQ</sequence>
<protein>
    <submittedName>
        <fullName evidence="3">Uncharacterized protein (DUF2147 family)</fullName>
    </submittedName>
</protein>
<reference evidence="3 4" key="1">
    <citation type="submission" date="2019-07" db="EMBL/GenBank/DDBJ databases">
        <title>Genomic Encyclopedia of Archaeal and Bacterial Type Strains, Phase II (KMG-II): from individual species to whole genera.</title>
        <authorList>
            <person name="Goeker M."/>
        </authorList>
    </citation>
    <scope>NUCLEOTIDE SEQUENCE [LARGE SCALE GENOMIC DNA]</scope>
    <source>
        <strain evidence="3 4">ATCC BAA-1854</strain>
    </source>
</reference>
<evidence type="ECO:0000256" key="1">
    <source>
        <dbReference type="SAM" id="SignalP"/>
    </source>
</evidence>
<organism evidence="3 4">
    <name type="scientific">Mucilaginibacter frigoritolerans</name>
    <dbReference type="NCBI Taxonomy" id="652788"/>
    <lineage>
        <taxon>Bacteria</taxon>
        <taxon>Pseudomonadati</taxon>
        <taxon>Bacteroidota</taxon>
        <taxon>Sphingobacteriia</taxon>
        <taxon>Sphingobacteriales</taxon>
        <taxon>Sphingobacteriaceae</taxon>
        <taxon>Mucilaginibacter</taxon>
    </lineage>
</organism>
<dbReference type="OrthoDB" id="9814399at2"/>
<proteinExistence type="predicted"/>
<name>A0A562TPY6_9SPHI</name>
<dbReference type="Pfam" id="PF09917">
    <property type="entry name" value="DUF2147"/>
    <property type="match status" value="1"/>
</dbReference>
<evidence type="ECO:0000259" key="2">
    <source>
        <dbReference type="Pfam" id="PF09917"/>
    </source>
</evidence>
<keyword evidence="1" id="KW-0732">Signal</keyword>
<accession>A0A562TPY6</accession>
<comment type="caution">
    <text evidence="3">The sequence shown here is derived from an EMBL/GenBank/DDBJ whole genome shotgun (WGS) entry which is preliminary data.</text>
</comment>
<dbReference type="Proteomes" id="UP000317010">
    <property type="component" value="Unassembled WGS sequence"/>
</dbReference>
<feature type="signal peptide" evidence="1">
    <location>
        <begin position="1"/>
        <end position="21"/>
    </location>
</feature>
<gene>
    <name evidence="3" type="ORF">JN11_04321</name>
</gene>
<dbReference type="InterPro" id="IPR019223">
    <property type="entry name" value="DUF2147"/>
</dbReference>
<feature type="domain" description="DUF2147" evidence="2">
    <location>
        <begin position="37"/>
        <end position="155"/>
    </location>
</feature>
<dbReference type="EMBL" id="VLLI01000015">
    <property type="protein sequence ID" value="TWI95582.1"/>
    <property type="molecule type" value="Genomic_DNA"/>
</dbReference>
<feature type="chain" id="PRO_5022151950" evidence="1">
    <location>
        <begin position="22"/>
        <end position="161"/>
    </location>
</feature>
<dbReference type="PANTHER" id="PTHR36919:SF2">
    <property type="entry name" value="BLL6627 PROTEIN"/>
    <property type="match status" value="1"/>
</dbReference>
<dbReference type="Gene3D" id="2.40.128.520">
    <property type="match status" value="1"/>
</dbReference>
<evidence type="ECO:0000313" key="3">
    <source>
        <dbReference type="EMBL" id="TWI95582.1"/>
    </source>
</evidence>
<dbReference type="PANTHER" id="PTHR36919">
    <property type="entry name" value="BLR1215 PROTEIN"/>
    <property type="match status" value="1"/>
</dbReference>
<keyword evidence="4" id="KW-1185">Reference proteome</keyword>